<dbReference type="AlphaFoldDB" id="A0AAD5TCM3"/>
<feature type="compositionally biased region" description="Basic and acidic residues" evidence="1">
    <location>
        <begin position="43"/>
        <end position="53"/>
    </location>
</feature>
<feature type="compositionally biased region" description="Low complexity" evidence="1">
    <location>
        <begin position="503"/>
        <end position="521"/>
    </location>
</feature>
<comment type="caution">
    <text evidence="2">The sequence shown here is derived from an EMBL/GenBank/DDBJ whole genome shotgun (WGS) entry which is preliminary data.</text>
</comment>
<organism evidence="2 3">
    <name type="scientific">Geranomyces variabilis</name>
    <dbReference type="NCBI Taxonomy" id="109894"/>
    <lineage>
        <taxon>Eukaryota</taxon>
        <taxon>Fungi</taxon>
        <taxon>Fungi incertae sedis</taxon>
        <taxon>Chytridiomycota</taxon>
        <taxon>Chytridiomycota incertae sedis</taxon>
        <taxon>Chytridiomycetes</taxon>
        <taxon>Spizellomycetales</taxon>
        <taxon>Powellomycetaceae</taxon>
        <taxon>Geranomyces</taxon>
    </lineage>
</organism>
<feature type="compositionally biased region" description="Low complexity" evidence="1">
    <location>
        <begin position="138"/>
        <end position="157"/>
    </location>
</feature>
<reference evidence="2" key="1">
    <citation type="submission" date="2020-05" db="EMBL/GenBank/DDBJ databases">
        <title>Phylogenomic resolution of chytrid fungi.</title>
        <authorList>
            <person name="Stajich J.E."/>
            <person name="Amses K."/>
            <person name="Simmons R."/>
            <person name="Seto K."/>
            <person name="Myers J."/>
            <person name="Bonds A."/>
            <person name="Quandt C.A."/>
            <person name="Barry K."/>
            <person name="Liu P."/>
            <person name="Grigoriev I."/>
            <person name="Longcore J.E."/>
            <person name="James T.Y."/>
        </authorList>
    </citation>
    <scope>NUCLEOTIDE SEQUENCE</scope>
    <source>
        <strain evidence="2">JEL0379</strain>
    </source>
</reference>
<evidence type="ECO:0000313" key="2">
    <source>
        <dbReference type="EMBL" id="KAJ3170017.1"/>
    </source>
</evidence>
<feature type="region of interest" description="Disordered" evidence="1">
    <location>
        <begin position="382"/>
        <end position="405"/>
    </location>
</feature>
<evidence type="ECO:0000256" key="1">
    <source>
        <dbReference type="SAM" id="MobiDB-lite"/>
    </source>
</evidence>
<dbReference type="EMBL" id="JADGJQ010000101">
    <property type="protein sequence ID" value="KAJ3170017.1"/>
    <property type="molecule type" value="Genomic_DNA"/>
</dbReference>
<name>A0AAD5TCM3_9FUNG</name>
<proteinExistence type="predicted"/>
<evidence type="ECO:0000313" key="3">
    <source>
        <dbReference type="Proteomes" id="UP001212152"/>
    </source>
</evidence>
<feature type="region of interest" description="Disordered" evidence="1">
    <location>
        <begin position="465"/>
        <end position="487"/>
    </location>
</feature>
<keyword evidence="3" id="KW-1185">Reference proteome</keyword>
<feature type="compositionally biased region" description="Basic and acidic residues" evidence="1">
    <location>
        <begin position="81"/>
        <end position="109"/>
    </location>
</feature>
<feature type="compositionally biased region" description="Basic residues" evidence="1">
    <location>
        <begin position="110"/>
        <end position="123"/>
    </location>
</feature>
<dbReference type="Pfam" id="PF19071">
    <property type="entry name" value="DUF5767"/>
    <property type="match status" value="1"/>
</dbReference>
<accession>A0AAD5TCM3</accession>
<dbReference type="InterPro" id="IPR043910">
    <property type="entry name" value="DUF5767"/>
</dbReference>
<protein>
    <submittedName>
        <fullName evidence="2">Uncharacterized protein</fullName>
    </submittedName>
</protein>
<sequence>MVTPNIEIDVGKDKVVTTAPPYRVSMTNIEVEDPPASSTQRVDIPERSRRDAVDSGSDGSDYAFLANPKKLAAPKEIPVPTEKRDEEDRTNTGADGNKHNSDSDSDRSRHTWKSHHSHKSSHSKKSERSEYAPRYSVPGGARTSSGGARPSSSSSPPLMNSMFASGLFSRRTHAMSEDDIRKEKSYLLQQYLSKNREYTYSPVRLTMDNSLEEIQNELQFIISKREMENNMITWKRGFLMFADGVVALNSSYDPFNFKVDLSDWAVDLHYDVMRDGKYDEVLEELIMKWRGKVPMSPEMKLLFMAGSSLVFGVMAKKKEAAVLAKRMEADKAMERRIQLTVQKEVQKRMRMMESQMPQHIPPQQQAPQHPHFSLSERYPMEKPVMSSTTQPRPVSPLHGPSLSPADLMKLMKPDIIDSSAEEDDDTSSLSSDSTLSTNAEAEIIIKHDGGPSTQNTTIELVPEASSTAVKDKDGSKPKAKAKAKVLVDDDDEDMPSITVATPAKRAPPKRAAATVGALPARPRGRPRKNAVPNPTVVTLESF</sequence>
<gene>
    <name evidence="2" type="ORF">HDU87_000483</name>
</gene>
<feature type="region of interest" description="Disordered" evidence="1">
    <location>
        <begin position="21"/>
        <end position="158"/>
    </location>
</feature>
<feature type="region of interest" description="Disordered" evidence="1">
    <location>
        <begin position="503"/>
        <end position="542"/>
    </location>
</feature>
<dbReference type="Proteomes" id="UP001212152">
    <property type="component" value="Unassembled WGS sequence"/>
</dbReference>